<proteinExistence type="predicted"/>
<protein>
    <submittedName>
        <fullName evidence="1">Uncharacterized protein</fullName>
    </submittedName>
</protein>
<dbReference type="PhylomeDB" id="A0A0A2LEA7"/>
<accession>A0A0A2LEA7</accession>
<dbReference type="Proteomes" id="UP000030104">
    <property type="component" value="Unassembled WGS sequence"/>
</dbReference>
<sequence length="248" mass="27844">MAVAVTAPIVIPGLHVPPTIDDLLQSSRAYNLLPDDGDQPQVQKIHLQELASLFTRFNVQKIFGLHLIHGHFQIEEDKIMLGTSLKSVRGCWTQPTSIADINLAEIHGHIFKLTASGEMQAYEYRQGPTASLDDVDPVFFQELVRYLQAHHLVDLLGLQVLINDVPPTMSEFVLADNGTVMLDERDVKARGTPFRITGFFLEESRMTEFKNGESHAPTVRGTHQVFTNNKIETENQLMAVLRSEDIVF</sequence>
<dbReference type="OMA" id="PKNNTHG"/>
<dbReference type="EMBL" id="JQGA01000015">
    <property type="protein sequence ID" value="KGO78214.1"/>
    <property type="molecule type" value="Genomic_DNA"/>
</dbReference>
<keyword evidence="2" id="KW-1185">Reference proteome</keyword>
<name>A0A0A2LEA7_PENIT</name>
<reference evidence="1 2" key="1">
    <citation type="journal article" date="2015" name="Mol. Plant Microbe Interact.">
        <title>Genome, transcriptome, and functional analyses of Penicillium expansum provide new insights into secondary metabolism and pathogenicity.</title>
        <authorList>
            <person name="Ballester A.R."/>
            <person name="Marcet-Houben M."/>
            <person name="Levin E."/>
            <person name="Sela N."/>
            <person name="Selma-Lazaro C."/>
            <person name="Carmona L."/>
            <person name="Wisniewski M."/>
            <person name="Droby S."/>
            <person name="Gonzalez-Candelas L."/>
            <person name="Gabaldon T."/>
        </authorList>
    </citation>
    <scope>NUCLEOTIDE SEQUENCE [LARGE SCALE GENOMIC DNA]</scope>
    <source>
        <strain evidence="1 2">PHI-1</strain>
    </source>
</reference>
<gene>
    <name evidence="1" type="ORF">PITC_035820</name>
</gene>
<comment type="caution">
    <text evidence="1">The sequence shown here is derived from an EMBL/GenBank/DDBJ whole genome shotgun (WGS) entry which is preliminary data.</text>
</comment>
<evidence type="ECO:0000313" key="1">
    <source>
        <dbReference type="EMBL" id="KGO78214.1"/>
    </source>
</evidence>
<dbReference type="HOGENOM" id="CLU_077469_0_0_1"/>
<evidence type="ECO:0000313" key="2">
    <source>
        <dbReference type="Proteomes" id="UP000030104"/>
    </source>
</evidence>
<organism evidence="1 2">
    <name type="scientific">Penicillium italicum</name>
    <name type="common">Blue mold</name>
    <dbReference type="NCBI Taxonomy" id="40296"/>
    <lineage>
        <taxon>Eukaryota</taxon>
        <taxon>Fungi</taxon>
        <taxon>Dikarya</taxon>
        <taxon>Ascomycota</taxon>
        <taxon>Pezizomycotina</taxon>
        <taxon>Eurotiomycetes</taxon>
        <taxon>Eurotiomycetidae</taxon>
        <taxon>Eurotiales</taxon>
        <taxon>Aspergillaceae</taxon>
        <taxon>Penicillium</taxon>
    </lineage>
</organism>
<dbReference type="OrthoDB" id="2322999at2759"/>
<dbReference type="AlphaFoldDB" id="A0A0A2LEA7"/>